<reference evidence="12" key="1">
    <citation type="submission" date="2024-06" db="UniProtKB">
        <authorList>
            <consortium name="RefSeq"/>
        </authorList>
    </citation>
    <scope>NUCLEOTIDE SEQUENCE [LARGE SCALE GENOMIC DNA]</scope>
    <source>
        <strain evidence="12">MV2-25</strain>
    </source>
</reference>
<dbReference type="KEGG" id="dpo:4805002"/>
<evidence type="ECO:0000313" key="13">
    <source>
        <dbReference type="RefSeq" id="XP_003736961.3"/>
    </source>
</evidence>
<comment type="function">
    <text evidence="2 9">Endonuclease that specifically degrades the RNA of RNA-DNA hybrids.</text>
</comment>
<evidence type="ECO:0000256" key="5">
    <source>
        <dbReference type="ARBA" id="ARBA00022723"/>
    </source>
</evidence>
<dbReference type="GO" id="GO:0003676">
    <property type="term" value="F:nucleic acid binding"/>
    <property type="evidence" value="ECO:0007669"/>
    <property type="project" value="UniProtKB-UniRule"/>
</dbReference>
<dbReference type="FunCoup" id="A0A6I8V6K0">
    <property type="interactions" value="1845"/>
</dbReference>
<dbReference type="Pfam" id="PF01693">
    <property type="entry name" value="Cauli_VI"/>
    <property type="match status" value="1"/>
</dbReference>
<feature type="domain" description="RNase H type-1" evidence="11">
    <location>
        <begin position="182"/>
        <end position="330"/>
    </location>
</feature>
<dbReference type="InterPro" id="IPR002156">
    <property type="entry name" value="RNaseH_domain"/>
</dbReference>
<comment type="catalytic activity">
    <reaction evidence="9">
        <text>Endonucleolytic cleavage to 5'-phosphomonoester.</text>
        <dbReference type="EC" id="3.1.26.4"/>
    </reaction>
</comment>
<evidence type="ECO:0000256" key="3">
    <source>
        <dbReference type="ARBA" id="ARBA00005300"/>
    </source>
</evidence>
<dbReference type="InterPro" id="IPR037056">
    <property type="entry name" value="RNase_H1_N_sf"/>
</dbReference>
<dbReference type="SUPFAM" id="SSF53098">
    <property type="entry name" value="Ribonuclease H-like"/>
    <property type="match status" value="1"/>
</dbReference>
<comment type="cofactor">
    <cofactor evidence="1 9">
        <name>Mg(2+)</name>
        <dbReference type="ChEBI" id="CHEBI:18420"/>
    </cofactor>
</comment>
<dbReference type="SUPFAM" id="SSF55658">
    <property type="entry name" value="L9 N-domain-like"/>
    <property type="match status" value="1"/>
</dbReference>
<keyword evidence="6 9" id="KW-0255">Endonuclease</keyword>
<dbReference type="InterPro" id="IPR036397">
    <property type="entry name" value="RNaseH_sf"/>
</dbReference>
<feature type="compositionally biased region" description="Basic and acidic residues" evidence="10">
    <location>
        <begin position="145"/>
        <end position="155"/>
    </location>
</feature>
<dbReference type="Pfam" id="PF00075">
    <property type="entry name" value="RNase_H"/>
    <property type="match status" value="1"/>
</dbReference>
<evidence type="ECO:0000256" key="1">
    <source>
        <dbReference type="ARBA" id="ARBA00001946"/>
    </source>
</evidence>
<keyword evidence="8 9" id="KW-0460">Magnesium</keyword>
<keyword evidence="12" id="KW-1185">Reference proteome</keyword>
<dbReference type="PANTHER" id="PTHR10642">
    <property type="entry name" value="RIBONUCLEASE H1"/>
    <property type="match status" value="1"/>
</dbReference>
<evidence type="ECO:0000313" key="12">
    <source>
        <dbReference type="Proteomes" id="UP000001819"/>
    </source>
</evidence>
<evidence type="ECO:0000256" key="8">
    <source>
        <dbReference type="ARBA" id="ARBA00022842"/>
    </source>
</evidence>
<evidence type="ECO:0000256" key="7">
    <source>
        <dbReference type="ARBA" id="ARBA00022801"/>
    </source>
</evidence>
<feature type="region of interest" description="Disordered" evidence="10">
    <location>
        <begin position="130"/>
        <end position="160"/>
    </location>
</feature>
<evidence type="ECO:0000256" key="2">
    <source>
        <dbReference type="ARBA" id="ARBA00004065"/>
    </source>
</evidence>
<dbReference type="Gene3D" id="3.30.420.10">
    <property type="entry name" value="Ribonuclease H-like superfamily/Ribonuclease H"/>
    <property type="match status" value="1"/>
</dbReference>
<evidence type="ECO:0000259" key="11">
    <source>
        <dbReference type="PROSITE" id="PS50879"/>
    </source>
</evidence>
<protein>
    <recommendedName>
        <fullName evidence="9">Ribonuclease H1</fullName>
        <shortName evidence="9">RNase H1</shortName>
        <ecNumber evidence="9">3.1.26.4</ecNumber>
    </recommendedName>
</protein>
<dbReference type="PROSITE" id="PS50879">
    <property type="entry name" value="RNASE_H_1"/>
    <property type="match status" value="1"/>
</dbReference>
<dbReference type="InterPro" id="IPR011320">
    <property type="entry name" value="RNase_H1_N"/>
</dbReference>
<dbReference type="AlphaFoldDB" id="A0A6I8V6K0"/>
<dbReference type="InterPro" id="IPR009027">
    <property type="entry name" value="Ribosomal_bL9/RNase_H1_N"/>
</dbReference>
<dbReference type="FunFam" id="3.30.420.10:FF:000097">
    <property type="entry name" value="Ribonuclease H1"/>
    <property type="match status" value="1"/>
</dbReference>
<dbReference type="PIRSF" id="PIRSF036852">
    <property type="entry name" value="Ribonuclease_H1_euk"/>
    <property type="match status" value="1"/>
</dbReference>
<dbReference type="EC" id="3.1.26.4" evidence="9"/>
<dbReference type="Gene3D" id="3.40.970.10">
    <property type="entry name" value="Ribonuclease H1, N-terminal domain"/>
    <property type="match status" value="1"/>
</dbReference>
<dbReference type="InterPro" id="IPR050092">
    <property type="entry name" value="RNase_H"/>
</dbReference>
<dbReference type="InterPro" id="IPR012337">
    <property type="entry name" value="RNaseH-like_sf"/>
</dbReference>
<dbReference type="GO" id="GO:0043137">
    <property type="term" value="P:DNA replication, removal of RNA primer"/>
    <property type="evidence" value="ECO:0007669"/>
    <property type="project" value="TreeGrafter"/>
</dbReference>
<organism evidence="12 13">
    <name type="scientific">Drosophila pseudoobscura pseudoobscura</name>
    <name type="common">Fruit fly</name>
    <dbReference type="NCBI Taxonomy" id="46245"/>
    <lineage>
        <taxon>Eukaryota</taxon>
        <taxon>Metazoa</taxon>
        <taxon>Ecdysozoa</taxon>
        <taxon>Arthropoda</taxon>
        <taxon>Hexapoda</taxon>
        <taxon>Insecta</taxon>
        <taxon>Pterygota</taxon>
        <taxon>Neoptera</taxon>
        <taxon>Endopterygota</taxon>
        <taxon>Diptera</taxon>
        <taxon>Brachycera</taxon>
        <taxon>Muscomorpha</taxon>
        <taxon>Ephydroidea</taxon>
        <taxon>Drosophilidae</taxon>
        <taxon>Drosophila</taxon>
        <taxon>Sophophora</taxon>
    </lineage>
</organism>
<comment type="similarity">
    <text evidence="3 9">Belongs to the RNase H family.</text>
</comment>
<dbReference type="RefSeq" id="XP_003736961.3">
    <property type="nucleotide sequence ID" value="XM_003736913.3"/>
</dbReference>
<name>A0A6I8V6K0_DROPS</name>
<gene>
    <name evidence="13" type="primary">rnh1</name>
</gene>
<dbReference type="GO" id="GO:0004523">
    <property type="term" value="F:RNA-DNA hybrid ribonuclease activity"/>
    <property type="evidence" value="ECO:0007669"/>
    <property type="project" value="UniProtKB-UniRule"/>
</dbReference>
<dbReference type="CDD" id="cd09280">
    <property type="entry name" value="RNase_HI_eukaryote_like"/>
    <property type="match status" value="1"/>
</dbReference>
<evidence type="ECO:0000256" key="6">
    <source>
        <dbReference type="ARBA" id="ARBA00022759"/>
    </source>
</evidence>
<dbReference type="FunFam" id="3.40.970.10:FF:000002">
    <property type="entry name" value="Ribonuclease H"/>
    <property type="match status" value="1"/>
</dbReference>
<dbReference type="Proteomes" id="UP000001819">
    <property type="component" value="Chromosome 3"/>
</dbReference>
<dbReference type="GO" id="GO:0000287">
    <property type="term" value="F:magnesium ion binding"/>
    <property type="evidence" value="ECO:0007669"/>
    <property type="project" value="UniProtKB-UniRule"/>
</dbReference>
<accession>A0A6I8V6K0</accession>
<sequence length="338" mass="37999">MRWYVSVYGIFLRVGHTLGNYKTRERTMAFYAVANGRKAGIYDTWDKCEQQVKGFKNAVYKKFNTRQEAEQFINIKGSYAPHEVAVPLGQKQPPPANWGTIKPQKPQYTEAWPDEDHDLVEDELNAAMNEVEGDAKPASSSNLKRKGDDSDDRQKKVPRHVSRVAEAAGLKHVGEFVFEIDTEGYVIVYTDGSCIGNGRKGACAGYGVYFGDNHKLNAAKPVSGRVTNNVGEIQAAIHAIKTARDLGIGKLCIYTDSQFLINSITLWVQGWKRRGWMLANNQPVKNVVDFKELDELLQNKDIKVKWNYVEAHKGIKGNEMADKLARQGSALYKELNLK</sequence>
<evidence type="ECO:0000256" key="9">
    <source>
        <dbReference type="PIRNR" id="PIRNR036852"/>
    </source>
</evidence>
<dbReference type="PANTHER" id="PTHR10642:SF31">
    <property type="entry name" value="RIBONUCLEASE H1"/>
    <property type="match status" value="1"/>
</dbReference>
<reference evidence="13" key="2">
    <citation type="submission" date="2025-08" db="UniProtKB">
        <authorList>
            <consortium name="RefSeq"/>
        </authorList>
    </citation>
    <scope>IDENTIFICATION</scope>
    <source>
        <strain evidence="13">MV-25-SWS-2005</strain>
        <tissue evidence="13">Whole body</tissue>
    </source>
</reference>
<keyword evidence="5 9" id="KW-0479">Metal-binding</keyword>
<proteinExistence type="inferred from homology"/>
<dbReference type="InParanoid" id="A0A6I8V6K0"/>
<evidence type="ECO:0000256" key="4">
    <source>
        <dbReference type="ARBA" id="ARBA00022722"/>
    </source>
</evidence>
<dbReference type="InterPro" id="IPR017067">
    <property type="entry name" value="RNase_H1_euk"/>
</dbReference>
<keyword evidence="4 9" id="KW-0540">Nuclease</keyword>
<evidence type="ECO:0000256" key="10">
    <source>
        <dbReference type="SAM" id="MobiDB-lite"/>
    </source>
</evidence>
<keyword evidence="7 9" id="KW-0378">Hydrolase</keyword>